<dbReference type="SMART" id="SM00248">
    <property type="entry name" value="ANK"/>
    <property type="match status" value="22"/>
</dbReference>
<evidence type="ECO:0000256" key="8">
    <source>
        <dbReference type="PROSITE-ProRule" id="PRU00023"/>
    </source>
</evidence>
<dbReference type="OrthoDB" id="7464126at2759"/>
<keyword evidence="4 8" id="KW-0040">ANK repeat</keyword>
<dbReference type="Gene3D" id="1.25.40.20">
    <property type="entry name" value="Ankyrin repeat-containing domain"/>
    <property type="match status" value="7"/>
</dbReference>
<feature type="repeat" description="ANK" evidence="8">
    <location>
        <begin position="991"/>
        <end position="1015"/>
    </location>
</feature>
<feature type="repeat" description="ANK" evidence="8">
    <location>
        <begin position="260"/>
        <end position="292"/>
    </location>
</feature>
<evidence type="ECO:0000256" key="7">
    <source>
        <dbReference type="ARBA" id="ARBA00035370"/>
    </source>
</evidence>
<evidence type="ECO:0000256" key="4">
    <source>
        <dbReference type="ARBA" id="ARBA00023043"/>
    </source>
</evidence>
<dbReference type="Pfam" id="PF00687">
    <property type="entry name" value="Ribosomal_L1"/>
    <property type="match status" value="1"/>
</dbReference>
<dbReference type="GO" id="GO:1990904">
    <property type="term" value="C:ribonucleoprotein complex"/>
    <property type="evidence" value="ECO:0007669"/>
    <property type="project" value="UniProtKB-KW"/>
</dbReference>
<dbReference type="SUPFAM" id="SSF48403">
    <property type="entry name" value="Ankyrin repeat"/>
    <property type="match status" value="3"/>
</dbReference>
<evidence type="ECO:0000256" key="1">
    <source>
        <dbReference type="ARBA" id="ARBA00010531"/>
    </source>
</evidence>
<keyword evidence="3" id="KW-0689">Ribosomal protein</keyword>
<dbReference type="InterPro" id="IPR036770">
    <property type="entry name" value="Ankyrin_rpt-contain_sf"/>
</dbReference>
<evidence type="ECO:0000256" key="5">
    <source>
        <dbReference type="ARBA" id="ARBA00023274"/>
    </source>
</evidence>
<proteinExistence type="inferred from homology"/>
<dbReference type="SUPFAM" id="SSF56808">
    <property type="entry name" value="Ribosomal protein L1"/>
    <property type="match status" value="1"/>
</dbReference>
<feature type="repeat" description="ANK" evidence="8">
    <location>
        <begin position="393"/>
        <end position="425"/>
    </location>
</feature>
<dbReference type="Gene3D" id="3.30.190.20">
    <property type="match status" value="1"/>
</dbReference>
<feature type="repeat" description="ANK" evidence="8">
    <location>
        <begin position="461"/>
        <end position="493"/>
    </location>
</feature>
<gene>
    <name evidence="9" type="ORF">GPM918_LOCUS5221</name>
    <name evidence="10" type="ORF">SRO942_LOCUS5221</name>
</gene>
<feature type="repeat" description="ANK" evidence="8">
    <location>
        <begin position="1065"/>
        <end position="1097"/>
    </location>
</feature>
<evidence type="ECO:0000256" key="3">
    <source>
        <dbReference type="ARBA" id="ARBA00022980"/>
    </source>
</evidence>
<feature type="repeat" description="ANK" evidence="8">
    <location>
        <begin position="533"/>
        <end position="565"/>
    </location>
</feature>
<dbReference type="InterPro" id="IPR028364">
    <property type="entry name" value="Ribosomal_uL1/biogenesis"/>
</dbReference>
<accession>A0A813VBK0</accession>
<feature type="repeat" description="ANK" evidence="8">
    <location>
        <begin position="817"/>
        <end position="849"/>
    </location>
</feature>
<dbReference type="PANTHER" id="PTHR24123">
    <property type="entry name" value="ANKYRIN REPEAT-CONTAINING"/>
    <property type="match status" value="1"/>
</dbReference>
<organism evidence="9 11">
    <name type="scientific">Didymodactylos carnosus</name>
    <dbReference type="NCBI Taxonomy" id="1234261"/>
    <lineage>
        <taxon>Eukaryota</taxon>
        <taxon>Metazoa</taxon>
        <taxon>Spiralia</taxon>
        <taxon>Gnathifera</taxon>
        <taxon>Rotifera</taxon>
        <taxon>Eurotatoria</taxon>
        <taxon>Bdelloidea</taxon>
        <taxon>Philodinida</taxon>
        <taxon>Philodinidae</taxon>
        <taxon>Didymodactylos</taxon>
    </lineage>
</organism>
<dbReference type="PRINTS" id="PR01415">
    <property type="entry name" value="ANKYRIN"/>
</dbReference>
<dbReference type="InterPro" id="IPR023674">
    <property type="entry name" value="Ribosomal_uL1-like"/>
</dbReference>
<dbReference type="EMBL" id="CAJNOQ010000747">
    <property type="protein sequence ID" value="CAF0834312.1"/>
    <property type="molecule type" value="Genomic_DNA"/>
</dbReference>
<dbReference type="InterPro" id="IPR023673">
    <property type="entry name" value="Ribosomal_uL1_CS"/>
</dbReference>
<dbReference type="CDD" id="cd00403">
    <property type="entry name" value="Ribosomal_L1"/>
    <property type="match status" value="1"/>
</dbReference>
<dbReference type="Gene3D" id="3.40.50.790">
    <property type="match status" value="1"/>
</dbReference>
<keyword evidence="11" id="KW-1185">Reference proteome</keyword>
<dbReference type="PROSITE" id="PS01199">
    <property type="entry name" value="RIBOSOMAL_L1"/>
    <property type="match status" value="1"/>
</dbReference>
<protein>
    <recommendedName>
        <fullName evidence="6">Large ribosomal subunit protein uL1</fullName>
    </recommendedName>
    <alternativeName>
        <fullName evidence="7">60S ribosomal protein L10a</fullName>
    </alternativeName>
</protein>
<dbReference type="InterPro" id="IPR002110">
    <property type="entry name" value="Ankyrin_rpt"/>
</dbReference>
<feature type="repeat" description="ANK" evidence="8">
    <location>
        <begin position="891"/>
        <end position="923"/>
    </location>
</feature>
<keyword evidence="5" id="KW-0687">Ribonucleoprotein</keyword>
<evidence type="ECO:0000313" key="9">
    <source>
        <dbReference type="EMBL" id="CAF0834312.1"/>
    </source>
</evidence>
<keyword evidence="2" id="KW-0677">Repeat</keyword>
<dbReference type="PANTHER" id="PTHR24123:SF33">
    <property type="entry name" value="PROTEIN HOS4"/>
    <property type="match status" value="1"/>
</dbReference>
<evidence type="ECO:0000256" key="2">
    <source>
        <dbReference type="ARBA" id="ARBA00022737"/>
    </source>
</evidence>
<dbReference type="PROSITE" id="PS50297">
    <property type="entry name" value="ANK_REP_REGION"/>
    <property type="match status" value="8"/>
</dbReference>
<reference evidence="9" key="1">
    <citation type="submission" date="2021-02" db="EMBL/GenBank/DDBJ databases">
        <authorList>
            <person name="Nowell W R."/>
        </authorList>
    </citation>
    <scope>NUCLEOTIDE SEQUENCE</scope>
</reference>
<evidence type="ECO:0000256" key="6">
    <source>
        <dbReference type="ARBA" id="ARBA00035241"/>
    </source>
</evidence>
<dbReference type="InterPro" id="IPR016095">
    <property type="entry name" value="Ribosomal_uL1_3-a/b-sand"/>
</dbReference>
<dbReference type="GO" id="GO:0005840">
    <property type="term" value="C:ribosome"/>
    <property type="evidence" value="ECO:0007669"/>
    <property type="project" value="UniProtKB-KW"/>
</dbReference>
<name>A0A813VBK0_9BILA</name>
<feature type="repeat" description="ANK" evidence="8">
    <location>
        <begin position="428"/>
        <end position="460"/>
    </location>
</feature>
<evidence type="ECO:0000313" key="11">
    <source>
        <dbReference type="Proteomes" id="UP000663829"/>
    </source>
</evidence>
<feature type="repeat" description="ANK" evidence="8">
    <location>
        <begin position="360"/>
        <end position="392"/>
    </location>
</feature>
<dbReference type="AlphaFoldDB" id="A0A813VBK0"/>
<dbReference type="InterPro" id="IPR051165">
    <property type="entry name" value="Multifunctional_ANK_Repeat"/>
</dbReference>
<dbReference type="Pfam" id="PF12796">
    <property type="entry name" value="Ank_2"/>
    <property type="match status" value="6"/>
</dbReference>
<dbReference type="Proteomes" id="UP000663829">
    <property type="component" value="Unassembled WGS sequence"/>
</dbReference>
<dbReference type="EMBL" id="CAJOBC010000747">
    <property type="protein sequence ID" value="CAF3621427.1"/>
    <property type="molecule type" value="Genomic_DNA"/>
</dbReference>
<dbReference type="FunFam" id="3.40.50.790:FF:000002">
    <property type="entry name" value="Ribosomal protein"/>
    <property type="match status" value="1"/>
</dbReference>
<dbReference type="PROSITE" id="PS50088">
    <property type="entry name" value="ANK_REPEAT"/>
    <property type="match status" value="10"/>
</dbReference>
<sequence length="1127" mass="127193">MTKIAKDLLINIAQNILTDSNEIKKRNFIETIELQVVLKNYDVYREKRFSGNIRLRNAPKLKYRVCVYGDERHCDEARANNISYMSVDDLKRLNKNKKLIKKLEHKYDVFLASDTIIRQIPRLLGPGLGKAGKFPTLITHDDNLMEKIAQLKSTVRFRLKKTSTLNVAVGNVTMNSQQLVENINTAINFLISLLRKRWHHLWFADINNKNHENKFVINEPTKSSFLLPLSPLFDAVVDDDFLAVKSFIDKRYDINTQDNDGITALHLAAYFKRESTCDILLSNGCYVNAKDKRFLTPLFYACKSDCSTIVQMLTEYGADCTSQNKHYQTPLHICAQSSNGTSCAVHLLPRIHDIDASDEERRTPLHYACFFNNIEMCSLLLSNGSNPNLQDKTGNSPLHYACEKGFVEIIELLLNGKHKVNLNCTDNNLITPLHLCAFNGHSDCLKKLIDSGANIDVRTTSGALPIHYAAYFGNIDLLNILLNRSQKRTQLDDTDLIGNTLLHFAACTMSFNSTIINHILTLEKTLLNVKNNRGQTPLHLAVSHNNIDAVSQLINAGVDASIVDNDHLSPLHLCTSLMTVSNRSCILSKLVSYYPNGLCQQNSDGLIPLHSALLAKDYLTIDILLPSEEFELIEQAKQSLRINDNYGRCSIHFASGIGYTKLIKEHFTENDVNIINQQDIYGLSPLHHSCVDWHGLNSIDVLLKLGANVNLKCFDFEGIPLHYAFVYCCSSDVIEKLLKAGSDPSIRTKHGWDCLSYAVIQNDINLLRLLSTYYSYNINREQEFNVLHLASVYGKDIIFEYLIDNYFSGQVDMCTSDGYTALQLCSLYGDISCINILINRKANVSKINTIDGKTCLHYSAQNGHTECLHTLLHELQLNNTLSTVIDLVDTIGKTALHYAVESASPTCVRHLLKFDCNLNIGDKNGLTPLHYCALLNSEECLQELLENEHILLTITSIVDKQKKLPLHYADGNVTILSTLLEFDYKDVGDEYAFSPLHYAAFRGHETAVRIIIESGQFGLLCWKTSRITPLHLACLKGHLSCVKTILKSFHKDSIQFIINLQTKHEKLTPLHLAVFNKDYLCTKQLLKYSAKINCFDHLNRTPLDYAKENGLNSIVELLSSVKDPKNI</sequence>
<comment type="caution">
    <text evidence="9">The sequence shown here is derived from an EMBL/GenBank/DDBJ whole genome shotgun (WGS) entry which is preliminary data.</text>
</comment>
<dbReference type="Proteomes" id="UP000681722">
    <property type="component" value="Unassembled WGS sequence"/>
</dbReference>
<evidence type="ECO:0000313" key="10">
    <source>
        <dbReference type="EMBL" id="CAF3621427.1"/>
    </source>
</evidence>
<comment type="similarity">
    <text evidence="1">Belongs to the universal ribosomal protein uL1 family.</text>
</comment>